<reference evidence="1" key="2">
    <citation type="submission" date="2017-07" db="EMBL/GenBank/DDBJ databases">
        <title>WGS assembly of Populus trichocarpa.</title>
        <authorList>
            <person name="Tuskan G."/>
            <person name="Difazio S."/>
            <person name="Jansson S."/>
            <person name="Bohlmann J."/>
            <person name="Grigoriev I."/>
            <person name="Hellsten U."/>
            <person name="Putnam N."/>
            <person name="Ralph S."/>
            <person name="Rombauts S."/>
            <person name="Salamov A."/>
            <person name="Schein J."/>
            <person name="Sterck L."/>
            <person name="Aerts A."/>
            <person name="Bhalerao R."/>
            <person name="Bhalerao R."/>
            <person name="Blaudez D."/>
            <person name="Boerjan W."/>
            <person name="Brun A."/>
            <person name="Brunner A."/>
            <person name="Busov V."/>
            <person name="Campbell M."/>
            <person name="Carlson J."/>
            <person name="Chalot M."/>
            <person name="Chapman J."/>
            <person name="Chen G."/>
            <person name="Cooper D."/>
            <person name="Coutinho P."/>
            <person name="Couturier J."/>
            <person name="Covert S."/>
            <person name="Cronk Q."/>
            <person name="Cunningham R."/>
            <person name="Davis J."/>
            <person name="Degroeve S."/>
            <person name="Dejardin A."/>
            <person name="Depamphilis C."/>
            <person name="Detter J."/>
            <person name="Dirks B."/>
            <person name="Dubchak I."/>
            <person name="Duplessis S."/>
            <person name="Ehlting J."/>
            <person name="Ellis B."/>
            <person name="Gendler K."/>
            <person name="Goodstein D."/>
            <person name="Gribskov M."/>
            <person name="Grimwood J."/>
            <person name="Groover A."/>
            <person name="Gunter L."/>
            <person name="Hamberger B."/>
            <person name="Heinze B."/>
            <person name="Helariutta Y."/>
            <person name="Henrissat B."/>
            <person name="Holligan D."/>
            <person name="Holt R."/>
            <person name="Huang W."/>
            <person name="Islam-Faridi N."/>
            <person name="Jones S."/>
            <person name="Jones-Rhoades M."/>
            <person name="Jorgensen R."/>
            <person name="Joshi C."/>
            <person name="Kangasjarvi J."/>
            <person name="Karlsson J."/>
            <person name="Kelleher C."/>
            <person name="Kirkpatrick R."/>
            <person name="Kirst M."/>
            <person name="Kohler A."/>
            <person name="Kalluri U."/>
            <person name="Larimer F."/>
            <person name="Leebens-Mack J."/>
            <person name="Leple J."/>
            <person name="Locascio P."/>
            <person name="Lou Y."/>
            <person name="Lucas S."/>
            <person name="Martin F."/>
            <person name="Montanini B."/>
            <person name="Napoli C."/>
            <person name="Nelson D."/>
            <person name="Nelson C."/>
            <person name="Nieminen K."/>
            <person name="Nilsson O."/>
            <person name="Pereda V."/>
            <person name="Peter G."/>
            <person name="Philippe R."/>
            <person name="Pilate G."/>
            <person name="Poliakov A."/>
            <person name="Razumovskaya J."/>
            <person name="Richardson P."/>
            <person name="Rinaldi C."/>
            <person name="Ritland K."/>
            <person name="Rouze P."/>
            <person name="Ryaboy D."/>
            <person name="Schmutz J."/>
            <person name="Schrader J."/>
            <person name="Segerman B."/>
            <person name="Shin H."/>
            <person name="Siddiqui A."/>
            <person name="Sterky F."/>
            <person name="Terry A."/>
            <person name="Tsai C."/>
            <person name="Uberbacher E."/>
            <person name="Unneberg P."/>
            <person name="Vahala J."/>
            <person name="Wall K."/>
            <person name="Wessler S."/>
            <person name="Yang G."/>
            <person name="Yin T."/>
            <person name="Douglas C."/>
            <person name="Marra M."/>
            <person name="Sandberg G."/>
            <person name="Van De Peer Y."/>
            <person name="Rokhsar D."/>
        </authorList>
    </citation>
    <scope>NUCLEOTIDE SEQUENCE</scope>
    <source>
        <strain evidence="1">Nisqually-1</strain>
    </source>
</reference>
<evidence type="ECO:0000313" key="1">
    <source>
        <dbReference type="EMBL" id="RQO95217.1"/>
    </source>
</evidence>
<reference evidence="1" key="1">
    <citation type="journal article" date="2006" name="Science">
        <title>The genome of black cottonwood, Populus trichocarpa (Torr. &amp; Gray).</title>
        <authorList>
            <person name="Tuskan G.A."/>
            <person name="Difazio S."/>
            <person name="Jansson S."/>
            <person name="Bohlmann J."/>
            <person name="Grigoriev I."/>
            <person name="Hellsten U."/>
            <person name="Putnam N."/>
            <person name="Ralph S."/>
            <person name="Rombauts S."/>
            <person name="Salamov A."/>
            <person name="Schein J."/>
            <person name="Sterck L."/>
            <person name="Aerts A."/>
            <person name="Bhalerao R.R."/>
            <person name="Bhalerao R.P."/>
            <person name="Blaudez D."/>
            <person name="Boerjan W."/>
            <person name="Brun A."/>
            <person name="Brunner A."/>
            <person name="Busov V."/>
            <person name="Campbell M."/>
            <person name="Carlson J."/>
            <person name="Chalot M."/>
            <person name="Chapman J."/>
            <person name="Chen G.L."/>
            <person name="Cooper D."/>
            <person name="Coutinho P.M."/>
            <person name="Couturier J."/>
            <person name="Covert S."/>
            <person name="Cronk Q."/>
            <person name="Cunningham R."/>
            <person name="Davis J."/>
            <person name="Degroeve S."/>
            <person name="Dejardin A."/>
            <person name="Depamphilis C."/>
            <person name="Detter J."/>
            <person name="Dirks B."/>
            <person name="Dubchak I."/>
            <person name="Duplessis S."/>
            <person name="Ehlting J."/>
            <person name="Ellis B."/>
            <person name="Gendler K."/>
            <person name="Goodstein D."/>
            <person name="Gribskov M."/>
            <person name="Grimwood J."/>
            <person name="Groover A."/>
            <person name="Gunter L."/>
            <person name="Hamberger B."/>
            <person name="Heinze B."/>
            <person name="Helariutta Y."/>
            <person name="Henrissat B."/>
            <person name="Holligan D."/>
            <person name="Holt R."/>
            <person name="Huang W."/>
            <person name="Islam-Faridi N."/>
            <person name="Jones S."/>
            <person name="Jones-Rhoades M."/>
            <person name="Jorgensen R."/>
            <person name="Joshi C."/>
            <person name="Kangasjarvi J."/>
            <person name="Karlsson J."/>
            <person name="Kelleher C."/>
            <person name="Kirkpatrick R."/>
            <person name="Kirst M."/>
            <person name="Kohler A."/>
            <person name="Kalluri U."/>
            <person name="Larimer F."/>
            <person name="Leebens-Mack J."/>
            <person name="Leple J.C."/>
            <person name="Locascio P."/>
            <person name="Lou Y."/>
            <person name="Lucas S."/>
            <person name="Martin F."/>
            <person name="Montanini B."/>
            <person name="Napoli C."/>
            <person name="Nelson D.R."/>
            <person name="Nelson C."/>
            <person name="Nieminen K."/>
            <person name="Nilsson O."/>
            <person name="Pereda V."/>
            <person name="Peter G."/>
            <person name="Philippe R."/>
            <person name="Pilate G."/>
            <person name="Poliakov A."/>
            <person name="Razumovskaya J."/>
            <person name="Richardson P."/>
            <person name="Rinaldi C."/>
            <person name="Ritland K."/>
            <person name="Rouze P."/>
            <person name="Ryaboy D."/>
            <person name="Schmutz J."/>
            <person name="Schrader J."/>
            <person name="Segerman B."/>
            <person name="Shin H."/>
            <person name="Siddiqui A."/>
            <person name="Sterky F."/>
            <person name="Terry A."/>
            <person name="Tsai C.J."/>
            <person name="Uberbacher E."/>
            <person name="Unneberg P."/>
            <person name="Vahala J."/>
            <person name="Wall K."/>
            <person name="Wessler S."/>
            <person name="Yang G."/>
            <person name="Yin T."/>
            <person name="Douglas C."/>
            <person name="Marra M."/>
            <person name="Sandberg G."/>
            <person name="Van de Peer Y."/>
            <person name="Rokhsar D."/>
        </authorList>
    </citation>
    <scope>NUCLEOTIDE SEQUENCE [LARGE SCALE GENOMIC DNA]</scope>
    <source>
        <strain evidence="1">Nisqually-1</strain>
    </source>
</reference>
<dbReference type="InParanoid" id="A0A3N7FGI7"/>
<dbReference type="EMBL" id="KZ623600">
    <property type="protein sequence ID" value="RQO95217.1"/>
    <property type="molecule type" value="Genomic_DNA"/>
</dbReference>
<dbReference type="AlphaFoldDB" id="A0A3N7FGI7"/>
<protein>
    <submittedName>
        <fullName evidence="1">Uncharacterized protein</fullName>
    </submittedName>
</protein>
<sequence>MLLIRNQDALYVYKAKNSHLLKVIHAAKLLKSLPVSVRARLQSRDGKYCNNNKALSRCHEKRLGKLEKVLREKS</sequence>
<accession>A0A3N7FGI7</accession>
<gene>
    <name evidence="1" type="ORF">POPTR_T156501</name>
</gene>
<name>A0A3N7FGI7_POPTR</name>
<proteinExistence type="predicted"/>
<organism evidence="1">
    <name type="scientific">Populus trichocarpa</name>
    <name type="common">Western balsam poplar</name>
    <name type="synonym">Populus balsamifera subsp. trichocarpa</name>
    <dbReference type="NCBI Taxonomy" id="3694"/>
    <lineage>
        <taxon>Eukaryota</taxon>
        <taxon>Viridiplantae</taxon>
        <taxon>Streptophyta</taxon>
        <taxon>Embryophyta</taxon>
        <taxon>Tracheophyta</taxon>
        <taxon>Spermatophyta</taxon>
        <taxon>Magnoliopsida</taxon>
        <taxon>eudicotyledons</taxon>
        <taxon>Gunneridae</taxon>
        <taxon>Pentapetalae</taxon>
        <taxon>rosids</taxon>
        <taxon>fabids</taxon>
        <taxon>Malpighiales</taxon>
        <taxon>Salicaceae</taxon>
        <taxon>Saliceae</taxon>
        <taxon>Populus</taxon>
    </lineage>
</organism>